<evidence type="ECO:0000313" key="3">
    <source>
        <dbReference type="Proteomes" id="UP000010077"/>
    </source>
</evidence>
<dbReference type="Gene3D" id="3.90.320.10">
    <property type="match status" value="1"/>
</dbReference>
<dbReference type="NCBIfam" id="TIGR02786">
    <property type="entry name" value="addB_alphas"/>
    <property type="match status" value="1"/>
</dbReference>
<organism evidence="2 3">
    <name type="scientific">Candidatus Endolissoclinum faulkneri L2</name>
    <dbReference type="NCBI Taxonomy" id="1193729"/>
    <lineage>
        <taxon>Bacteria</taxon>
        <taxon>Pseudomonadati</taxon>
        <taxon>Pseudomonadota</taxon>
        <taxon>Alphaproteobacteria</taxon>
        <taxon>Rhodospirillales</taxon>
        <taxon>Rhodospirillaceae</taxon>
        <taxon>Candidatus Endolissoclinum</taxon>
    </lineage>
</organism>
<evidence type="ECO:0000259" key="1">
    <source>
        <dbReference type="Pfam" id="PF12705"/>
    </source>
</evidence>
<keyword evidence="3" id="KW-1185">Reference proteome</keyword>
<protein>
    <submittedName>
        <fullName evidence="2">Inactivated superfamily I helicase</fullName>
    </submittedName>
</protein>
<dbReference type="eggNOG" id="COG2887">
    <property type="taxonomic scope" value="Bacteria"/>
</dbReference>
<dbReference type="PATRIC" id="fig|1193729.4.peg.743"/>
<dbReference type="AlphaFoldDB" id="K7YSR6"/>
<dbReference type="InterPro" id="IPR038726">
    <property type="entry name" value="PDDEXK_AddAB-type"/>
</dbReference>
<sequence length="1000" mass="112522">MTSGVYNIPITAPFLDCLAAGIWERVNGNLIELTDVQVILPNRIAIRAIAKSFLRLSPNPVVLLPKLSTITDEQEYFLDWKAKPDSDEAYALEILPAINDLQRNLELMHLIIGFFHTYANGNISYTPGQAYLLATKLSHLIDEMQIHELCFTSLKDLVPDSYASSWDKTLAMLTVLLKGWNTRLKELSLVDPIVRRDALIRAKASYLLAKQPNSLIVVAGFTNLIPATAELMKAVLGLPNGAIVLPGLDIYSDELTWNAIANDPNHPQHGMNKIISTLGITRVKVQYWSPSLSSTGRDRLIHEVMRPAVTTNVWCNLFTAVGGPKPADFEKIIKIEVPSSREEAEVIALLMREVLEKPDKNAALVTNDRDLARRVSNELHRWQIRQEYGEEIAIKDFGSFPLSNSVPAIFMRLVLRAAIDCSPVALLSLIKHQLSNCELTSERLELAVRVIDREVLRGPRPPTGLAGLLKFVKTIILSKTINQNAADLLFHFCEWLSKALGPLEVALSNPSILLTDIMDIHLRAAEMFATSHDTHGSLRLWAGEDGEVVAQLFRDFIDVACALNPIAGADWPELFNMLLEKRVLIPHYNMNARLHILGFAEARLQTFDRLILGGLNEGKCPSKPQLDPWMSSRLMRRNFGLPDVDLTTGQMAHDIAMAMGVQEIFLTRSQRTGSNPTIPARWLLRLDTVARLLHSEEKLKFWQELPSYSYTLLDMPKVFDPGQQPRPQPRLNQRPRRLSVTQIDTWLRDPYSIYARYILNLRKLAPIDMKVGAAEYGKAIHDALGAFVHDYPQTLPSEPNKVLIAYGKRSFAAYANSLSIWAFWWPFFERVASWFIKVEQERRKSLDYSTIERKGTIAIPAPGGTFELFGTVDRIDKNSDGSYSIVDYKTGLNPTLSDLKDGRASQLPLEAMILLARGFSDIVATDISSLEYWRVGLGNQSGRIDLVDKIVPDLISEARSGLESLIATFDNEKTPYYAAPYSHYNLRFRDYEHLARVGDW</sequence>
<feature type="domain" description="PD-(D/E)XK endonuclease-like" evidence="1">
    <location>
        <begin position="737"/>
        <end position="972"/>
    </location>
</feature>
<keyword evidence="2" id="KW-0067">ATP-binding</keyword>
<evidence type="ECO:0000313" key="2">
    <source>
        <dbReference type="EMBL" id="AFX99604.1"/>
    </source>
</evidence>
<name>K7YSR6_9PROT</name>
<proteinExistence type="predicted"/>
<dbReference type="Pfam" id="PF12705">
    <property type="entry name" value="PDDEXK_1"/>
    <property type="match status" value="1"/>
</dbReference>
<keyword evidence="2" id="KW-0347">Helicase</keyword>
<dbReference type="HOGENOM" id="CLU_012377_0_0_5"/>
<keyword evidence="2" id="KW-0547">Nucleotide-binding</keyword>
<dbReference type="KEGG" id="thal:A1OE_1435"/>
<dbReference type="STRING" id="1193729.A1OE_1435"/>
<dbReference type="EMBL" id="CP003539">
    <property type="protein sequence ID" value="AFX99604.1"/>
    <property type="molecule type" value="Genomic_DNA"/>
</dbReference>
<reference evidence="2 3" key="1">
    <citation type="journal article" date="2012" name="Proc. Natl. Acad. Sci. U.S.A.">
        <title>Genome streamlining and chemical defense in a coral reef symbiosis.</title>
        <authorList>
            <person name="Kwan J.C."/>
            <person name="Donia M.S."/>
            <person name="Han A.W."/>
            <person name="Hirose E."/>
            <person name="Haygood M.G."/>
            <person name="Schmidt E.W."/>
        </authorList>
    </citation>
    <scope>NUCLEOTIDE SEQUENCE [LARGE SCALE GENOMIC DNA]</scope>
    <source>
        <strain evidence="2 3">L2</strain>
    </source>
</reference>
<accession>K7YSR6</accession>
<gene>
    <name evidence="2" type="ORF">A1OE_1435</name>
</gene>
<dbReference type="InterPro" id="IPR014153">
    <property type="entry name" value="Ds_break_AddB"/>
</dbReference>
<dbReference type="InterPro" id="IPR011604">
    <property type="entry name" value="PDDEXK-like_dom_sf"/>
</dbReference>
<dbReference type="SUPFAM" id="SSF52540">
    <property type="entry name" value="P-loop containing nucleoside triphosphate hydrolases"/>
    <property type="match status" value="1"/>
</dbReference>
<dbReference type="InterPro" id="IPR027417">
    <property type="entry name" value="P-loop_NTPase"/>
</dbReference>
<dbReference type="eggNOG" id="COG3893">
    <property type="taxonomic scope" value="Bacteria"/>
</dbReference>
<keyword evidence="2" id="KW-0378">Hydrolase</keyword>
<dbReference type="GO" id="GO:0004386">
    <property type="term" value="F:helicase activity"/>
    <property type="evidence" value="ECO:0007669"/>
    <property type="project" value="UniProtKB-KW"/>
</dbReference>
<dbReference type="Proteomes" id="UP000010077">
    <property type="component" value="Chromosome"/>
</dbReference>